<keyword evidence="1" id="KW-0378">Hydrolase</keyword>
<dbReference type="InterPro" id="IPR029058">
    <property type="entry name" value="AB_hydrolase_fold"/>
</dbReference>
<dbReference type="InterPro" id="IPR050593">
    <property type="entry name" value="LovG"/>
</dbReference>
<feature type="compositionally biased region" description="Polar residues" evidence="2">
    <location>
        <begin position="258"/>
        <end position="275"/>
    </location>
</feature>
<dbReference type="EMBL" id="JASNQZ010000006">
    <property type="protein sequence ID" value="KAL0955689.1"/>
    <property type="molecule type" value="Genomic_DNA"/>
</dbReference>
<dbReference type="PANTHER" id="PTHR48070:SF6">
    <property type="entry name" value="ESTERASE OVCA2"/>
    <property type="match status" value="1"/>
</dbReference>
<dbReference type="Pfam" id="PF03959">
    <property type="entry name" value="FSH1"/>
    <property type="match status" value="1"/>
</dbReference>
<dbReference type="Gene3D" id="3.40.50.1820">
    <property type="entry name" value="alpha/beta hydrolase"/>
    <property type="match status" value="1"/>
</dbReference>
<evidence type="ECO:0000313" key="4">
    <source>
        <dbReference type="EMBL" id="KAL0955689.1"/>
    </source>
</evidence>
<reference evidence="5" key="1">
    <citation type="submission" date="2024-06" db="EMBL/GenBank/DDBJ databases">
        <title>Multi-omics analyses provide insights into the biosynthesis of the anticancer antibiotic pleurotin in Hohenbuehelia grisea.</title>
        <authorList>
            <person name="Weaver J.A."/>
            <person name="Alberti F."/>
        </authorList>
    </citation>
    <scope>NUCLEOTIDE SEQUENCE [LARGE SCALE GENOMIC DNA]</scope>
    <source>
        <strain evidence="5">T-177</strain>
    </source>
</reference>
<evidence type="ECO:0000313" key="5">
    <source>
        <dbReference type="Proteomes" id="UP001556367"/>
    </source>
</evidence>
<organism evidence="4 5">
    <name type="scientific">Hohenbuehelia grisea</name>
    <dbReference type="NCBI Taxonomy" id="104357"/>
    <lineage>
        <taxon>Eukaryota</taxon>
        <taxon>Fungi</taxon>
        <taxon>Dikarya</taxon>
        <taxon>Basidiomycota</taxon>
        <taxon>Agaricomycotina</taxon>
        <taxon>Agaricomycetes</taxon>
        <taxon>Agaricomycetidae</taxon>
        <taxon>Agaricales</taxon>
        <taxon>Pleurotineae</taxon>
        <taxon>Pleurotaceae</taxon>
        <taxon>Hohenbuehelia</taxon>
    </lineage>
</organism>
<dbReference type="InterPro" id="IPR005645">
    <property type="entry name" value="FSH-like_dom"/>
</dbReference>
<feature type="domain" description="Serine hydrolase" evidence="3">
    <location>
        <begin position="11"/>
        <end position="224"/>
    </location>
</feature>
<dbReference type="SUPFAM" id="SSF53474">
    <property type="entry name" value="alpha/beta-Hydrolases"/>
    <property type="match status" value="1"/>
</dbReference>
<protein>
    <recommendedName>
        <fullName evidence="3">Serine hydrolase domain-containing protein</fullName>
    </recommendedName>
</protein>
<evidence type="ECO:0000259" key="3">
    <source>
        <dbReference type="Pfam" id="PF03959"/>
    </source>
</evidence>
<dbReference type="PANTHER" id="PTHR48070">
    <property type="entry name" value="ESTERASE OVCA2"/>
    <property type="match status" value="1"/>
</dbReference>
<proteinExistence type="predicted"/>
<feature type="region of interest" description="Disordered" evidence="2">
    <location>
        <begin position="256"/>
        <end position="280"/>
    </location>
</feature>
<dbReference type="Proteomes" id="UP001556367">
    <property type="component" value="Unassembled WGS sequence"/>
</dbReference>
<name>A0ABR3JJB7_9AGAR</name>
<accession>A0ABR3JJB7</accession>
<gene>
    <name evidence="4" type="ORF">HGRIS_001913</name>
</gene>
<evidence type="ECO:0000256" key="2">
    <source>
        <dbReference type="SAM" id="MobiDB-lite"/>
    </source>
</evidence>
<keyword evidence="5" id="KW-1185">Reference proteome</keyword>
<evidence type="ECO:0000256" key="1">
    <source>
        <dbReference type="ARBA" id="ARBA00022801"/>
    </source>
</evidence>
<comment type="caution">
    <text evidence="4">The sequence shown here is derived from an EMBL/GenBank/DDBJ whole genome shotgun (WGS) entry which is preliminary data.</text>
</comment>
<sequence length="292" mass="32112">MPAPAPLEGVKRVLVLHGYMQNAVILSKRLDAIRRVCGSKIEFCCLDAPIVLKPTDAESYNDNPQAVFDAINPTNDPTLAPRAWWNGSRLDAGVKGLENTFSFLRDILSREKLDGVLGFSQGATLAAILSAMLERPENYPNILINGLPPHPPFEFCVAMSGFKHPDPYLSSILDATFNTRTLHVIGRRDTLTDPAMSFTLVDVSLNRRVEMHDWGHIVPWQDDWPRFLFEWIMDPNGDVPAPKVSGMDDDVLSEELRQSASNSGAKTSLDSSDSQVGGAALSCQPNNLVAKL</sequence>